<dbReference type="KEGG" id="mku:I2456_04790"/>
<dbReference type="EMBL" id="CP065047">
    <property type="protein sequence ID" value="QPI38842.1"/>
    <property type="molecule type" value="Genomic_DNA"/>
</dbReference>
<keyword evidence="1" id="KW-0732">Signal</keyword>
<sequence>MIKLKVLCAGAVAACAVALAGAPVAQADPPAPDPCQAAACQQPPRVAPPPPIRGVLGCVRGVCIPKPNPPHYQR</sequence>
<evidence type="ECO:0000313" key="5">
    <source>
        <dbReference type="Proteomes" id="UP000663583"/>
    </source>
</evidence>
<keyword evidence="4" id="KW-1185">Reference proteome</keyword>
<evidence type="ECO:0000313" key="3">
    <source>
        <dbReference type="EMBL" id="QPI38842.1"/>
    </source>
</evidence>
<protein>
    <submittedName>
        <fullName evidence="3">Uncharacterized protein</fullName>
    </submittedName>
</protein>
<gene>
    <name evidence="3" type="ORF">I2456_04790</name>
    <name evidence="2" type="ORF">MKUB_07910</name>
</gene>
<reference evidence="3" key="3">
    <citation type="submission" date="2020-11" db="EMBL/GenBank/DDBJ databases">
        <title>Intraspecies plasmid and genomic variation of Mycobacterium kubicae revealed by the complete genome sequences of two clinical isolates.</title>
        <authorList>
            <person name="Hendrix J.R."/>
            <person name="Epperson L.E."/>
            <person name="Honda J.R."/>
            <person name="Strong M."/>
        </authorList>
    </citation>
    <scope>NUCLEOTIDE SEQUENCE</scope>
    <source>
        <strain evidence="3">JCM 13573</strain>
    </source>
</reference>
<dbReference type="EMBL" id="BLKU01000002">
    <property type="protein sequence ID" value="GFG63301.1"/>
    <property type="molecule type" value="Genomic_DNA"/>
</dbReference>
<reference evidence="2" key="2">
    <citation type="submission" date="2020-02" db="EMBL/GenBank/DDBJ databases">
        <authorList>
            <person name="Matsumoto Y."/>
            <person name="Kinjo T."/>
            <person name="Motooka D."/>
            <person name="Nabeya D."/>
            <person name="Jung N."/>
            <person name="Uechi K."/>
            <person name="Horii T."/>
            <person name="Iida T."/>
            <person name="Fujita J."/>
            <person name="Nakamura S."/>
        </authorList>
    </citation>
    <scope>NUCLEOTIDE SEQUENCE</scope>
    <source>
        <strain evidence="2">JCM 13573</strain>
    </source>
</reference>
<dbReference type="Proteomes" id="UP000663583">
    <property type="component" value="Chromosome"/>
</dbReference>
<dbReference type="AlphaFoldDB" id="A0AAX1JEB4"/>
<feature type="signal peptide" evidence="1">
    <location>
        <begin position="1"/>
        <end position="27"/>
    </location>
</feature>
<evidence type="ECO:0000313" key="4">
    <source>
        <dbReference type="Proteomes" id="UP000465306"/>
    </source>
</evidence>
<evidence type="ECO:0000256" key="1">
    <source>
        <dbReference type="SAM" id="SignalP"/>
    </source>
</evidence>
<proteinExistence type="predicted"/>
<dbReference type="Proteomes" id="UP000465306">
    <property type="component" value="Unassembled WGS sequence"/>
</dbReference>
<reference evidence="2 4" key="1">
    <citation type="journal article" date="2019" name="Emerg. Microbes Infect.">
        <title>Comprehensive subspecies identification of 175 nontuberculous mycobacteria species based on 7547 genomic profiles.</title>
        <authorList>
            <person name="Matsumoto Y."/>
            <person name="Kinjo T."/>
            <person name="Motooka D."/>
            <person name="Nabeya D."/>
            <person name="Jung N."/>
            <person name="Uechi K."/>
            <person name="Horii T."/>
            <person name="Iida T."/>
            <person name="Fujita J."/>
            <person name="Nakamura S."/>
        </authorList>
    </citation>
    <scope>NUCLEOTIDE SEQUENCE [LARGE SCALE GENOMIC DNA]</scope>
    <source>
        <strain evidence="2 4">JCM 13573</strain>
    </source>
</reference>
<accession>A0AAX1JEB4</accession>
<name>A0AAX1JEB4_9MYCO</name>
<organism evidence="3 5">
    <name type="scientific">Mycobacterium kubicae</name>
    <dbReference type="NCBI Taxonomy" id="120959"/>
    <lineage>
        <taxon>Bacteria</taxon>
        <taxon>Bacillati</taxon>
        <taxon>Actinomycetota</taxon>
        <taxon>Actinomycetes</taxon>
        <taxon>Mycobacteriales</taxon>
        <taxon>Mycobacteriaceae</taxon>
        <taxon>Mycobacterium</taxon>
        <taxon>Mycobacterium simiae complex</taxon>
    </lineage>
</organism>
<dbReference type="RefSeq" id="WP_139823005.1">
    <property type="nucleotide sequence ID" value="NZ_BLKU01000002.1"/>
</dbReference>
<evidence type="ECO:0000313" key="2">
    <source>
        <dbReference type="EMBL" id="GFG63301.1"/>
    </source>
</evidence>
<feature type="chain" id="PRO_5044004668" evidence="1">
    <location>
        <begin position="28"/>
        <end position="74"/>
    </location>
</feature>